<keyword evidence="10" id="KW-0479">Metal-binding</keyword>
<dbReference type="InterPro" id="IPR039582">
    <property type="entry name" value="THTPA"/>
</dbReference>
<dbReference type="GO" id="GO:0006139">
    <property type="term" value="P:nucleobase-containing compound metabolic process"/>
    <property type="evidence" value="ECO:0007669"/>
    <property type="project" value="InterPro"/>
</dbReference>
<dbReference type="PANTHER" id="PTHR14586:SF1">
    <property type="entry name" value="THIAMINE-TRIPHOSPHATASE"/>
    <property type="match status" value="1"/>
</dbReference>
<feature type="domain" description="CYTH" evidence="18">
    <location>
        <begin position="252"/>
        <end position="386"/>
    </location>
</feature>
<evidence type="ECO:0000256" key="11">
    <source>
        <dbReference type="ARBA" id="ARBA00022741"/>
    </source>
</evidence>
<evidence type="ECO:0000259" key="18">
    <source>
        <dbReference type="Pfam" id="PF01928"/>
    </source>
</evidence>
<dbReference type="InterPro" id="IPR027417">
    <property type="entry name" value="P-loop_NTPase"/>
</dbReference>
<proteinExistence type="inferred from homology"/>
<comment type="similarity">
    <text evidence="17">Belongs to the adenylate kinase family.</text>
</comment>
<dbReference type="EMBL" id="CP120631">
    <property type="protein sequence ID" value="WEW61669.1"/>
    <property type="molecule type" value="Genomic_DNA"/>
</dbReference>
<evidence type="ECO:0000256" key="3">
    <source>
        <dbReference type="ARBA" id="ARBA00004496"/>
    </source>
</evidence>
<keyword evidence="20" id="KW-1185">Reference proteome</keyword>
<sequence length="427" mass="49408">MAPTIIFLIGAPGSGKGTLGRKLCSDHDMYHFSVGDYMREICRSTDSSSDEMNIVRDHLKQQKLLPSEIIMPLLKQKIEKEERNAGGGGGSRRAVLVDGFPRDIAQAIGFEEQVGVPALAICLNCPKDEAKRRYLSRKVPDRMEDTEELFERRYCEYDVKNVGILERYRDANVLVEVAYAQSQSPRRILCDCKPRLNLEDFPHRFRNSNMRAPTMGRLRRSIVEVERKFQCNDTSTKCFRENRGSPPFRRLDRLGDRSFEDIYFDRDKILSTHGVWVRKRNGHWQAKIRPDAKRGTFANSQFEELTAPSDIARMLRKFMNVGIVPSVHKNFGLAQIARFTTYREMWKVDEKYDVVFDRTDFGHVVGEVELEREIQVDDHSEESLAQRQAAIAEMDAEIEAFMREYSWAFPADKPVGKLSAYFERQQQ</sequence>
<evidence type="ECO:0000313" key="20">
    <source>
        <dbReference type="Proteomes" id="UP001219355"/>
    </source>
</evidence>
<comment type="catalytic activity">
    <reaction evidence="16">
        <text>thiamine triphosphate + H2O = thiamine diphosphate + phosphate + H(+)</text>
        <dbReference type="Rhea" id="RHEA:11744"/>
        <dbReference type="ChEBI" id="CHEBI:15377"/>
        <dbReference type="ChEBI" id="CHEBI:15378"/>
        <dbReference type="ChEBI" id="CHEBI:43474"/>
        <dbReference type="ChEBI" id="CHEBI:58937"/>
        <dbReference type="ChEBI" id="CHEBI:58938"/>
        <dbReference type="EC" id="3.6.1.28"/>
    </reaction>
</comment>
<accession>A0AAF0DNT1</accession>
<keyword evidence="9 17" id="KW-0808">Transferase</keyword>
<dbReference type="InterPro" id="IPR000850">
    <property type="entry name" value="Adenylat/UMP-CMP_kin"/>
</dbReference>
<evidence type="ECO:0000256" key="6">
    <source>
        <dbReference type="ARBA" id="ARBA00012378"/>
    </source>
</evidence>
<evidence type="ECO:0000256" key="10">
    <source>
        <dbReference type="ARBA" id="ARBA00022723"/>
    </source>
</evidence>
<keyword evidence="8" id="KW-0963">Cytoplasm</keyword>
<evidence type="ECO:0000256" key="8">
    <source>
        <dbReference type="ARBA" id="ARBA00022490"/>
    </source>
</evidence>
<evidence type="ECO:0000256" key="14">
    <source>
        <dbReference type="ARBA" id="ARBA00022842"/>
    </source>
</evidence>
<keyword evidence="11" id="KW-0547">Nucleotide-binding</keyword>
<dbReference type="Gene3D" id="2.40.320.10">
    <property type="entry name" value="Hypothetical Protein Pfu-838710-001"/>
    <property type="match status" value="1"/>
</dbReference>
<dbReference type="PANTHER" id="PTHR14586">
    <property type="entry name" value="THIAMINE-TRIPHOSPHATASE"/>
    <property type="match status" value="1"/>
</dbReference>
<keyword evidence="13" id="KW-0378">Hydrolase</keyword>
<keyword evidence="12 17" id="KW-0418">Kinase</keyword>
<dbReference type="InterPro" id="IPR033690">
    <property type="entry name" value="Adenylat_kinase_CS"/>
</dbReference>
<evidence type="ECO:0000256" key="13">
    <source>
        <dbReference type="ARBA" id="ARBA00022801"/>
    </source>
</evidence>
<dbReference type="GO" id="GO:0006772">
    <property type="term" value="P:thiamine metabolic process"/>
    <property type="evidence" value="ECO:0007669"/>
    <property type="project" value="InterPro"/>
</dbReference>
<evidence type="ECO:0000256" key="2">
    <source>
        <dbReference type="ARBA" id="ARBA00002106"/>
    </source>
</evidence>
<dbReference type="GO" id="GO:0000287">
    <property type="term" value="F:magnesium ion binding"/>
    <property type="evidence" value="ECO:0007669"/>
    <property type="project" value="TreeGrafter"/>
</dbReference>
<dbReference type="Gene3D" id="3.40.50.300">
    <property type="entry name" value="P-loop containing nucleotide triphosphate hydrolases"/>
    <property type="match status" value="1"/>
</dbReference>
<evidence type="ECO:0000256" key="15">
    <source>
        <dbReference type="ARBA" id="ARBA00022990"/>
    </source>
</evidence>
<dbReference type="GO" id="GO:0005524">
    <property type="term" value="F:ATP binding"/>
    <property type="evidence" value="ECO:0007669"/>
    <property type="project" value="InterPro"/>
</dbReference>
<dbReference type="PROSITE" id="PS00113">
    <property type="entry name" value="ADENYLATE_KINASE"/>
    <property type="match status" value="1"/>
</dbReference>
<evidence type="ECO:0000313" key="19">
    <source>
        <dbReference type="EMBL" id="WEW61669.1"/>
    </source>
</evidence>
<dbReference type="InterPro" id="IPR033469">
    <property type="entry name" value="CYTH-like_dom_sf"/>
</dbReference>
<comment type="function">
    <text evidence="2">Hydrolase highly specific for thiamine triphosphate (ThTP).</text>
</comment>
<comment type="similarity">
    <text evidence="4">Belongs to the ThTPase family.</text>
</comment>
<evidence type="ECO:0000256" key="4">
    <source>
        <dbReference type="ARBA" id="ARBA00008181"/>
    </source>
</evidence>
<dbReference type="GO" id="GO:0042357">
    <property type="term" value="P:thiamine diphosphate metabolic process"/>
    <property type="evidence" value="ECO:0007669"/>
    <property type="project" value="TreeGrafter"/>
</dbReference>
<dbReference type="Proteomes" id="UP001219355">
    <property type="component" value="Chromosome 5"/>
</dbReference>
<gene>
    <name evidence="19" type="ORF">PRK78_007161</name>
</gene>
<dbReference type="InterPro" id="IPR012177">
    <property type="entry name" value="ThTPase_euk"/>
</dbReference>
<dbReference type="EC" id="3.6.1.28" evidence="6"/>
<evidence type="ECO:0000256" key="9">
    <source>
        <dbReference type="ARBA" id="ARBA00022679"/>
    </source>
</evidence>
<evidence type="ECO:0000256" key="7">
    <source>
        <dbReference type="ARBA" id="ARBA00020088"/>
    </source>
</evidence>
<dbReference type="Pfam" id="PF00406">
    <property type="entry name" value="ADK"/>
    <property type="match status" value="1"/>
</dbReference>
<dbReference type="SUPFAM" id="SSF55154">
    <property type="entry name" value="CYTH-like phosphatases"/>
    <property type="match status" value="1"/>
</dbReference>
<dbReference type="Pfam" id="PF01928">
    <property type="entry name" value="CYTH"/>
    <property type="match status" value="1"/>
</dbReference>
<evidence type="ECO:0000256" key="17">
    <source>
        <dbReference type="RuleBase" id="RU003330"/>
    </source>
</evidence>
<keyword evidence="14" id="KW-0460">Magnesium</keyword>
<comment type="cofactor">
    <cofactor evidence="1">
        <name>Mg(2+)</name>
        <dbReference type="ChEBI" id="CHEBI:18420"/>
    </cofactor>
</comment>
<dbReference type="CDD" id="cd01428">
    <property type="entry name" value="ADK"/>
    <property type="match status" value="1"/>
</dbReference>
<evidence type="ECO:0000256" key="16">
    <source>
        <dbReference type="ARBA" id="ARBA00048194"/>
    </source>
</evidence>
<evidence type="ECO:0000256" key="5">
    <source>
        <dbReference type="ARBA" id="ARBA00011245"/>
    </source>
</evidence>
<evidence type="ECO:0000256" key="1">
    <source>
        <dbReference type="ARBA" id="ARBA00001946"/>
    </source>
</evidence>
<dbReference type="GO" id="GO:0019205">
    <property type="term" value="F:nucleobase-containing compound kinase activity"/>
    <property type="evidence" value="ECO:0007669"/>
    <property type="project" value="InterPro"/>
</dbReference>
<dbReference type="PRINTS" id="PR00094">
    <property type="entry name" value="ADENYLTKNASE"/>
</dbReference>
<dbReference type="GO" id="GO:0050333">
    <property type="term" value="F:thiamine triphosphate phosphatase activity"/>
    <property type="evidence" value="ECO:0007669"/>
    <property type="project" value="UniProtKB-EC"/>
</dbReference>
<comment type="subunit">
    <text evidence="5">Monomer.</text>
</comment>
<protein>
    <recommendedName>
        <fullName evidence="7">Thiamine-triphosphatase</fullName>
        <ecNumber evidence="6">3.6.1.28</ecNumber>
    </recommendedName>
</protein>
<dbReference type="AlphaFoldDB" id="A0AAF0DNT1"/>
<comment type="subcellular location">
    <subcellularLocation>
        <location evidence="3">Cytoplasm</location>
    </subcellularLocation>
</comment>
<name>A0AAF0DNT1_9EURO</name>
<reference evidence="19" key="1">
    <citation type="submission" date="2023-03" db="EMBL/GenBank/DDBJ databases">
        <title>Emydomyces testavorans Genome Sequence.</title>
        <authorList>
            <person name="Hoyer L."/>
        </authorList>
    </citation>
    <scope>NUCLEOTIDE SEQUENCE</scope>
    <source>
        <strain evidence="19">16-2883</strain>
    </source>
</reference>
<dbReference type="GO" id="GO:0005737">
    <property type="term" value="C:cytoplasm"/>
    <property type="evidence" value="ECO:0007669"/>
    <property type="project" value="UniProtKB-SubCell"/>
</dbReference>
<dbReference type="CDD" id="cd07758">
    <property type="entry name" value="ThTPase"/>
    <property type="match status" value="1"/>
</dbReference>
<dbReference type="SUPFAM" id="SSF52540">
    <property type="entry name" value="P-loop containing nucleoside triphosphate hydrolases"/>
    <property type="match status" value="1"/>
</dbReference>
<keyword evidence="15" id="KW-0007">Acetylation</keyword>
<organism evidence="19 20">
    <name type="scientific">Emydomyces testavorans</name>
    <dbReference type="NCBI Taxonomy" id="2070801"/>
    <lineage>
        <taxon>Eukaryota</taxon>
        <taxon>Fungi</taxon>
        <taxon>Dikarya</taxon>
        <taxon>Ascomycota</taxon>
        <taxon>Pezizomycotina</taxon>
        <taxon>Eurotiomycetes</taxon>
        <taxon>Eurotiomycetidae</taxon>
        <taxon>Onygenales</taxon>
        <taxon>Nannizziopsiaceae</taxon>
        <taxon>Emydomyces</taxon>
    </lineage>
</organism>
<dbReference type="InterPro" id="IPR023577">
    <property type="entry name" value="CYTH_domain"/>
</dbReference>
<evidence type="ECO:0000256" key="12">
    <source>
        <dbReference type="ARBA" id="ARBA00022777"/>
    </source>
</evidence>